<keyword evidence="3" id="KW-0131">Cell cycle</keyword>
<feature type="region of interest" description="Disordered" evidence="1">
    <location>
        <begin position="62"/>
        <end position="101"/>
    </location>
</feature>
<feature type="domain" description="ATPase AAA-type core" evidence="2">
    <location>
        <begin position="170"/>
        <end position="204"/>
    </location>
</feature>
<evidence type="ECO:0000259" key="2">
    <source>
        <dbReference type="Pfam" id="PF00004"/>
    </source>
</evidence>
<dbReference type="GO" id="GO:0005524">
    <property type="term" value="F:ATP binding"/>
    <property type="evidence" value="ECO:0007669"/>
    <property type="project" value="InterPro"/>
</dbReference>
<dbReference type="PANTHER" id="PTHR48470:SF1">
    <property type="entry name" value="CELL DIVISION CONTROL PROTEIN 48 C ISOFORM 1"/>
    <property type="match status" value="1"/>
</dbReference>
<accession>A0A392Q062</accession>
<sequence>MSKMKRRRNIETLCDHINSCKSKHSTADEIVKHLRSKHYREYQRIGDKKLLPLVKAALKSINNDDDRSDSSPKRHKKIMDDEEDRLQKKEETSLHNKSSMSCDSVLASGSEFNNGGENVMNDVNVRKDGPRFKDLGGMEEVIEELKMKILMPLFNPKLCSKIGVKPINGLLLHGLPGCGKTKLAHAIAYETGFNFYPTSATQLVSGIS</sequence>
<evidence type="ECO:0000313" key="3">
    <source>
        <dbReference type="EMBL" id="MCI16625.1"/>
    </source>
</evidence>
<dbReference type="PANTHER" id="PTHR48470">
    <property type="entry name" value="CELL DIVISION CONTROL PROTEIN 48 C ISOFORM 1"/>
    <property type="match status" value="1"/>
</dbReference>
<dbReference type="InterPro" id="IPR027417">
    <property type="entry name" value="P-loop_NTPase"/>
</dbReference>
<feature type="compositionally biased region" description="Basic and acidic residues" evidence="1">
    <location>
        <begin position="62"/>
        <end position="72"/>
    </location>
</feature>
<dbReference type="Pfam" id="PF00004">
    <property type="entry name" value="AAA"/>
    <property type="match status" value="1"/>
</dbReference>
<dbReference type="InterPro" id="IPR003959">
    <property type="entry name" value="ATPase_AAA_core"/>
</dbReference>
<name>A0A392Q062_9FABA</name>
<dbReference type="AlphaFoldDB" id="A0A392Q062"/>
<dbReference type="GO" id="GO:0051301">
    <property type="term" value="P:cell division"/>
    <property type="evidence" value="ECO:0007669"/>
    <property type="project" value="UniProtKB-KW"/>
</dbReference>
<organism evidence="3 4">
    <name type="scientific">Trifolium medium</name>
    <dbReference type="NCBI Taxonomy" id="97028"/>
    <lineage>
        <taxon>Eukaryota</taxon>
        <taxon>Viridiplantae</taxon>
        <taxon>Streptophyta</taxon>
        <taxon>Embryophyta</taxon>
        <taxon>Tracheophyta</taxon>
        <taxon>Spermatophyta</taxon>
        <taxon>Magnoliopsida</taxon>
        <taxon>eudicotyledons</taxon>
        <taxon>Gunneridae</taxon>
        <taxon>Pentapetalae</taxon>
        <taxon>rosids</taxon>
        <taxon>fabids</taxon>
        <taxon>Fabales</taxon>
        <taxon>Fabaceae</taxon>
        <taxon>Papilionoideae</taxon>
        <taxon>50 kb inversion clade</taxon>
        <taxon>NPAAA clade</taxon>
        <taxon>Hologalegina</taxon>
        <taxon>IRL clade</taxon>
        <taxon>Trifolieae</taxon>
        <taxon>Trifolium</taxon>
    </lineage>
</organism>
<feature type="compositionally biased region" description="Basic and acidic residues" evidence="1">
    <location>
        <begin position="85"/>
        <end position="94"/>
    </location>
</feature>
<dbReference type="SUPFAM" id="SSF52540">
    <property type="entry name" value="P-loop containing nucleoside triphosphate hydrolases"/>
    <property type="match status" value="1"/>
</dbReference>
<keyword evidence="3" id="KW-0132">Cell division</keyword>
<evidence type="ECO:0000256" key="1">
    <source>
        <dbReference type="SAM" id="MobiDB-lite"/>
    </source>
</evidence>
<keyword evidence="4" id="KW-1185">Reference proteome</keyword>
<feature type="non-terminal residue" evidence="3">
    <location>
        <position position="208"/>
    </location>
</feature>
<proteinExistence type="predicted"/>
<evidence type="ECO:0000313" key="4">
    <source>
        <dbReference type="Proteomes" id="UP000265520"/>
    </source>
</evidence>
<comment type="caution">
    <text evidence="3">The sequence shown here is derived from an EMBL/GenBank/DDBJ whole genome shotgun (WGS) entry which is preliminary data.</text>
</comment>
<dbReference type="GO" id="GO:0016887">
    <property type="term" value="F:ATP hydrolysis activity"/>
    <property type="evidence" value="ECO:0007669"/>
    <property type="project" value="InterPro"/>
</dbReference>
<protein>
    <submittedName>
        <fullName evidence="3">Cell division control protein 48 C-like</fullName>
    </submittedName>
</protein>
<dbReference type="Gene3D" id="3.40.50.300">
    <property type="entry name" value="P-loop containing nucleotide triphosphate hydrolases"/>
    <property type="match status" value="1"/>
</dbReference>
<dbReference type="EMBL" id="LXQA010101723">
    <property type="protein sequence ID" value="MCI16625.1"/>
    <property type="molecule type" value="Genomic_DNA"/>
</dbReference>
<dbReference type="InterPro" id="IPR055278">
    <property type="entry name" value="CDC48c"/>
</dbReference>
<dbReference type="Proteomes" id="UP000265520">
    <property type="component" value="Unassembled WGS sequence"/>
</dbReference>
<reference evidence="3 4" key="1">
    <citation type="journal article" date="2018" name="Front. Plant Sci.">
        <title>Red Clover (Trifolium pratense) and Zigzag Clover (T. medium) - A Picture of Genomic Similarities and Differences.</title>
        <authorList>
            <person name="Dluhosova J."/>
            <person name="Istvanek J."/>
            <person name="Nedelnik J."/>
            <person name="Repkova J."/>
        </authorList>
    </citation>
    <scope>NUCLEOTIDE SEQUENCE [LARGE SCALE GENOMIC DNA]</scope>
    <source>
        <strain evidence="4">cv. 10/8</strain>
        <tissue evidence="3">Leaf</tissue>
    </source>
</reference>